<gene>
    <name evidence="9" type="ORF">H9723_07465</name>
</gene>
<feature type="domain" description="ABC3 transporter permease C-terminal" evidence="8">
    <location>
        <begin position="716"/>
        <end position="830"/>
    </location>
</feature>
<dbReference type="Pfam" id="PF02687">
    <property type="entry name" value="FtsX"/>
    <property type="match status" value="2"/>
</dbReference>
<dbReference type="AlphaFoldDB" id="A0A9D2G9W0"/>
<keyword evidence="2" id="KW-1003">Cell membrane</keyword>
<dbReference type="Proteomes" id="UP000824116">
    <property type="component" value="Unassembled WGS sequence"/>
</dbReference>
<dbReference type="GO" id="GO:0005886">
    <property type="term" value="C:plasma membrane"/>
    <property type="evidence" value="ECO:0007669"/>
    <property type="project" value="UniProtKB-SubCell"/>
</dbReference>
<dbReference type="GO" id="GO:0022857">
    <property type="term" value="F:transmembrane transporter activity"/>
    <property type="evidence" value="ECO:0007669"/>
    <property type="project" value="TreeGrafter"/>
</dbReference>
<keyword evidence="4 7" id="KW-1133">Transmembrane helix</keyword>
<feature type="transmembrane region" description="Helical" evidence="7">
    <location>
        <begin position="713"/>
        <end position="737"/>
    </location>
</feature>
<name>A0A9D2G9W0_9FIRM</name>
<evidence type="ECO:0000259" key="8">
    <source>
        <dbReference type="Pfam" id="PF02687"/>
    </source>
</evidence>
<dbReference type="InterPro" id="IPR050250">
    <property type="entry name" value="Macrolide_Exporter_MacB"/>
</dbReference>
<feature type="transmembrane region" description="Helical" evidence="7">
    <location>
        <begin position="311"/>
        <end position="334"/>
    </location>
</feature>
<proteinExistence type="inferred from homology"/>
<evidence type="ECO:0000256" key="5">
    <source>
        <dbReference type="ARBA" id="ARBA00023136"/>
    </source>
</evidence>
<sequence length="840" mass="93917">MLANNNRGIIKRMAGNSLRKNRGRNLILFLAIVLASFMLFSIFTVGITYFKMYRIQNIRMKGGDYDAVMYGITEEQQKRCDADDDIRRAGILAVTGYIESTEKDDTVETSCVWADSTCWDEIMAPAREWVKGRYPEAENEVMTTAEGLEKAGLSGLTVGDTFTALYRDGNGNLLTREFTISGMWDGYGEKSAFYVSEAFYRTSEYDVSEVRCGRYYLDFGRWIMSPEEQNAFIESMDLGKQQAVYFTGDMGYSLPIFCGLCALIFVTCLCAYLLIYNIMYLSVSGNVRCYGLLQTVGMTGRQIRALIFQQMLCLGGAGTAGGILAGCTVSFLVIPSVIRSLGIRGSEGGEIEITLNPVVVFLTLLLTAFTIYMGSRKPVRLAGEISPKEALGYQPSYSGEVLRRKRVRRRGFLRKNLLFRMALDQLGKDRKKTAVIMVSLAAGLSVFLCLTTLIESQGARTIVSNHMDSDITITDDTLKKEDVKEHKRLITEEFLSDLKALNGIASVYPLRYGQITVPWEPEFADLWMEEFYAKWMNIPYEDDVEEYKENPENFGSVMIGISEDEFPYLQQTMTTEIDRKDFISGKTCVLYRNSLDLSEGEVIGKNVTCGEYGNGENMRTFRIAGLTDEGYYTGPIIGFPPTVIVSDAAMEEFLDDTAVSKAGVKYVKEYDEETENEVLELIRKNRDSADFSWESKLESKQEIERAQGNMKEIGLSIALILAFIGILNYINTVTGSIQSCRKELAILESTGMTDRQRNYLLILEGIFYAAGSLLITATVGLAVTYGVYQSMNYMQVPFEVPVWPAVGMTAFIMALCAGIPVIAGAMMIRKGSVVERAKEI</sequence>
<evidence type="ECO:0000256" key="1">
    <source>
        <dbReference type="ARBA" id="ARBA00004651"/>
    </source>
</evidence>
<accession>A0A9D2G9W0</accession>
<feature type="transmembrane region" description="Helical" evidence="7">
    <location>
        <begin position="758"/>
        <end position="785"/>
    </location>
</feature>
<evidence type="ECO:0000256" key="7">
    <source>
        <dbReference type="SAM" id="Phobius"/>
    </source>
</evidence>
<feature type="transmembrane region" description="Helical" evidence="7">
    <location>
        <begin position="252"/>
        <end position="275"/>
    </location>
</feature>
<reference evidence="9" key="1">
    <citation type="journal article" date="2021" name="PeerJ">
        <title>Extensive microbial diversity within the chicken gut microbiome revealed by metagenomics and culture.</title>
        <authorList>
            <person name="Gilroy R."/>
            <person name="Ravi A."/>
            <person name="Getino M."/>
            <person name="Pursley I."/>
            <person name="Horton D.L."/>
            <person name="Alikhan N.F."/>
            <person name="Baker D."/>
            <person name="Gharbi K."/>
            <person name="Hall N."/>
            <person name="Watson M."/>
            <person name="Adriaenssens E.M."/>
            <person name="Foster-Nyarko E."/>
            <person name="Jarju S."/>
            <person name="Secka A."/>
            <person name="Antonio M."/>
            <person name="Oren A."/>
            <person name="Chaudhuri R.R."/>
            <person name="La Ragione R."/>
            <person name="Hildebrand F."/>
            <person name="Pallen M.J."/>
        </authorList>
    </citation>
    <scope>NUCLEOTIDE SEQUENCE</scope>
    <source>
        <strain evidence="9">CHK196-3914</strain>
    </source>
</reference>
<feature type="transmembrane region" description="Helical" evidence="7">
    <location>
        <begin position="26"/>
        <end position="50"/>
    </location>
</feature>
<feature type="domain" description="ABC3 transporter permease C-terminal" evidence="8">
    <location>
        <begin position="263"/>
        <end position="373"/>
    </location>
</feature>
<keyword evidence="5 7" id="KW-0472">Membrane</keyword>
<organism evidence="9 10">
    <name type="scientific">Candidatus Mediterraneibacter stercoravium</name>
    <dbReference type="NCBI Taxonomy" id="2838685"/>
    <lineage>
        <taxon>Bacteria</taxon>
        <taxon>Bacillati</taxon>
        <taxon>Bacillota</taxon>
        <taxon>Clostridia</taxon>
        <taxon>Lachnospirales</taxon>
        <taxon>Lachnospiraceae</taxon>
        <taxon>Mediterraneibacter</taxon>
    </lineage>
</organism>
<dbReference type="InterPro" id="IPR003838">
    <property type="entry name" value="ABC3_permease_C"/>
</dbReference>
<feature type="transmembrane region" description="Helical" evidence="7">
    <location>
        <begin position="805"/>
        <end position="828"/>
    </location>
</feature>
<comment type="similarity">
    <text evidence="6">Belongs to the ABC-4 integral membrane protein family.</text>
</comment>
<dbReference type="PANTHER" id="PTHR30572">
    <property type="entry name" value="MEMBRANE COMPONENT OF TRANSPORTER-RELATED"/>
    <property type="match status" value="1"/>
</dbReference>
<evidence type="ECO:0000256" key="4">
    <source>
        <dbReference type="ARBA" id="ARBA00022989"/>
    </source>
</evidence>
<keyword evidence="3 7" id="KW-0812">Transmembrane</keyword>
<evidence type="ECO:0000256" key="3">
    <source>
        <dbReference type="ARBA" id="ARBA00022692"/>
    </source>
</evidence>
<dbReference type="PANTHER" id="PTHR30572:SF4">
    <property type="entry name" value="ABC TRANSPORTER PERMEASE YTRF"/>
    <property type="match status" value="1"/>
</dbReference>
<comment type="caution">
    <text evidence="9">The sequence shown here is derived from an EMBL/GenBank/DDBJ whole genome shotgun (WGS) entry which is preliminary data.</text>
</comment>
<evidence type="ECO:0000256" key="6">
    <source>
        <dbReference type="ARBA" id="ARBA00038076"/>
    </source>
</evidence>
<evidence type="ECO:0000256" key="2">
    <source>
        <dbReference type="ARBA" id="ARBA00022475"/>
    </source>
</evidence>
<dbReference type="EMBL" id="DXAY01000177">
    <property type="protein sequence ID" value="HIZ75062.1"/>
    <property type="molecule type" value="Genomic_DNA"/>
</dbReference>
<feature type="transmembrane region" description="Helical" evidence="7">
    <location>
        <begin position="354"/>
        <end position="373"/>
    </location>
</feature>
<evidence type="ECO:0000313" key="10">
    <source>
        <dbReference type="Proteomes" id="UP000824116"/>
    </source>
</evidence>
<feature type="transmembrane region" description="Helical" evidence="7">
    <location>
        <begin position="434"/>
        <end position="454"/>
    </location>
</feature>
<evidence type="ECO:0000313" key="9">
    <source>
        <dbReference type="EMBL" id="HIZ75062.1"/>
    </source>
</evidence>
<protein>
    <submittedName>
        <fullName evidence="9">ABC transporter permease</fullName>
    </submittedName>
</protein>
<comment type="subcellular location">
    <subcellularLocation>
        <location evidence="1">Cell membrane</location>
        <topology evidence="1">Multi-pass membrane protein</topology>
    </subcellularLocation>
</comment>
<reference evidence="9" key="2">
    <citation type="submission" date="2021-04" db="EMBL/GenBank/DDBJ databases">
        <authorList>
            <person name="Gilroy R."/>
        </authorList>
    </citation>
    <scope>NUCLEOTIDE SEQUENCE</scope>
    <source>
        <strain evidence="9">CHK196-3914</strain>
    </source>
</reference>